<name>A0AB34H7N6_ESCRO</name>
<dbReference type="AlphaFoldDB" id="A0AB34H7N6"/>
<proteinExistence type="predicted"/>
<keyword evidence="3" id="KW-1185">Reference proteome</keyword>
<feature type="compositionally biased region" description="Basic and acidic residues" evidence="1">
    <location>
        <begin position="98"/>
        <end position="109"/>
    </location>
</feature>
<evidence type="ECO:0000313" key="3">
    <source>
        <dbReference type="Proteomes" id="UP001159641"/>
    </source>
</evidence>
<gene>
    <name evidence="2" type="ORF">J1605_023190</name>
</gene>
<reference evidence="2 3" key="1">
    <citation type="submission" date="2022-11" db="EMBL/GenBank/DDBJ databases">
        <title>Whole genome sequence of Eschrichtius robustus ER-17-0199.</title>
        <authorList>
            <person name="Bruniche-Olsen A."/>
            <person name="Black A.N."/>
            <person name="Fields C.J."/>
            <person name="Walden K."/>
            <person name="Dewoody J.A."/>
        </authorList>
    </citation>
    <scope>NUCLEOTIDE SEQUENCE [LARGE SCALE GENOMIC DNA]</scope>
    <source>
        <strain evidence="2">ER-17-0199</strain>
        <tissue evidence="2">Blubber</tissue>
    </source>
</reference>
<comment type="caution">
    <text evidence="2">The sequence shown here is derived from an EMBL/GenBank/DDBJ whole genome shotgun (WGS) entry which is preliminary data.</text>
</comment>
<protein>
    <submittedName>
        <fullName evidence="2">Uncharacterized protein</fullName>
    </submittedName>
</protein>
<organism evidence="2 3">
    <name type="scientific">Eschrichtius robustus</name>
    <name type="common">California gray whale</name>
    <name type="synonym">Eschrichtius gibbosus</name>
    <dbReference type="NCBI Taxonomy" id="9764"/>
    <lineage>
        <taxon>Eukaryota</taxon>
        <taxon>Metazoa</taxon>
        <taxon>Chordata</taxon>
        <taxon>Craniata</taxon>
        <taxon>Vertebrata</taxon>
        <taxon>Euteleostomi</taxon>
        <taxon>Mammalia</taxon>
        <taxon>Eutheria</taxon>
        <taxon>Laurasiatheria</taxon>
        <taxon>Artiodactyla</taxon>
        <taxon>Whippomorpha</taxon>
        <taxon>Cetacea</taxon>
        <taxon>Mysticeti</taxon>
        <taxon>Eschrichtiidae</taxon>
        <taxon>Eschrichtius</taxon>
    </lineage>
</organism>
<evidence type="ECO:0000256" key="1">
    <source>
        <dbReference type="SAM" id="MobiDB-lite"/>
    </source>
</evidence>
<feature type="region of interest" description="Disordered" evidence="1">
    <location>
        <begin position="1"/>
        <end position="109"/>
    </location>
</feature>
<accession>A0AB34H7N6</accession>
<dbReference type="EMBL" id="JAIQCJ010001896">
    <property type="protein sequence ID" value="KAJ8786935.1"/>
    <property type="molecule type" value="Genomic_DNA"/>
</dbReference>
<dbReference type="Proteomes" id="UP001159641">
    <property type="component" value="Unassembled WGS sequence"/>
</dbReference>
<feature type="compositionally biased region" description="Low complexity" evidence="1">
    <location>
        <begin position="49"/>
        <end position="61"/>
    </location>
</feature>
<sequence>MVVEEEPRTVTQETGSVLEAGSQRGVFLRGIPGGAPGGLPQPGSERGRAPSSKRPPAARAGHSQGSSSETEDRTAGSRLRLLPGAAGPRGGGAPGPRRGPERPQKRDKP</sequence>
<evidence type="ECO:0000313" key="2">
    <source>
        <dbReference type="EMBL" id="KAJ8786935.1"/>
    </source>
</evidence>